<gene>
    <name evidence="5" type="ORF">EYF70_22960</name>
</gene>
<dbReference type="Proteomes" id="UP000292307">
    <property type="component" value="Chromosome"/>
</dbReference>
<keyword evidence="6" id="KW-1185">Reference proteome</keyword>
<dbReference type="InterPro" id="IPR025392">
    <property type="entry name" value="DUF4124"/>
</dbReference>
<evidence type="ECO:0000256" key="2">
    <source>
        <dbReference type="SAM" id="MobiDB-lite"/>
    </source>
</evidence>
<evidence type="ECO:0000256" key="1">
    <source>
        <dbReference type="SAM" id="Coils"/>
    </source>
</evidence>
<feature type="chain" id="PRO_5046837326" evidence="3">
    <location>
        <begin position="21"/>
        <end position="171"/>
    </location>
</feature>
<keyword evidence="3" id="KW-0732">Signal</keyword>
<accession>A0ABX5S024</accession>
<feature type="signal peptide" evidence="3">
    <location>
        <begin position="1"/>
        <end position="20"/>
    </location>
</feature>
<keyword evidence="1" id="KW-0175">Coiled coil</keyword>
<dbReference type="EMBL" id="CP036401">
    <property type="protein sequence ID" value="QBI03364.1"/>
    <property type="molecule type" value="Genomic_DNA"/>
</dbReference>
<evidence type="ECO:0000259" key="4">
    <source>
        <dbReference type="Pfam" id="PF13511"/>
    </source>
</evidence>
<name>A0ABX5S024_9BURK</name>
<dbReference type="Pfam" id="PF13511">
    <property type="entry name" value="DUF4124"/>
    <property type="match status" value="1"/>
</dbReference>
<feature type="region of interest" description="Disordered" evidence="2">
    <location>
        <begin position="51"/>
        <end position="101"/>
    </location>
</feature>
<feature type="compositionally biased region" description="Low complexity" evidence="2">
    <location>
        <begin position="76"/>
        <end position="87"/>
    </location>
</feature>
<sequence length="171" mass="18957">MIARCSLLLFLLTATAGASAQIYRCTDAEGRKEYTDRQIRGKQCVLLDLPNAAIPAPPPREATRPRPLAPAPAASPAPRAASPGPVAFPRVNTAEQKARDADRRQILTDELNAEMQKLGELRREFNNGEPERRGDERNYAKYQERVASLRDAIARSEQNVAALQREIANIR</sequence>
<protein>
    <submittedName>
        <fullName evidence="5">DUF4124 domain-containing protein</fullName>
    </submittedName>
</protein>
<feature type="domain" description="DUF4124" evidence="4">
    <location>
        <begin position="9"/>
        <end position="81"/>
    </location>
</feature>
<evidence type="ECO:0000313" key="6">
    <source>
        <dbReference type="Proteomes" id="UP000292307"/>
    </source>
</evidence>
<proteinExistence type="predicted"/>
<evidence type="ECO:0000256" key="3">
    <source>
        <dbReference type="SAM" id="SignalP"/>
    </source>
</evidence>
<evidence type="ECO:0000313" key="5">
    <source>
        <dbReference type="EMBL" id="QBI03364.1"/>
    </source>
</evidence>
<organism evidence="5 6">
    <name type="scientific">Pseudoduganella albidiflava</name>
    <dbReference type="NCBI Taxonomy" id="321983"/>
    <lineage>
        <taxon>Bacteria</taxon>
        <taxon>Pseudomonadati</taxon>
        <taxon>Pseudomonadota</taxon>
        <taxon>Betaproteobacteria</taxon>
        <taxon>Burkholderiales</taxon>
        <taxon>Oxalobacteraceae</taxon>
        <taxon>Telluria group</taxon>
        <taxon>Pseudoduganella</taxon>
    </lineage>
</organism>
<reference evidence="5 6" key="1">
    <citation type="submission" date="2019-02" db="EMBL/GenBank/DDBJ databases">
        <title>Draft Genome Sequences of Six Type Strains of the Genus Massilia.</title>
        <authorList>
            <person name="Miess H."/>
            <person name="Frediansyhah A."/>
            <person name="Gross H."/>
        </authorList>
    </citation>
    <scope>NUCLEOTIDE SEQUENCE [LARGE SCALE GENOMIC DNA]</scope>
    <source>
        <strain evidence="5 6">DSM 17472</strain>
    </source>
</reference>
<feature type="coiled-coil region" evidence="1">
    <location>
        <begin position="104"/>
        <end position="166"/>
    </location>
</feature>